<accession>A0ABR8LSG0</accession>
<gene>
    <name evidence="3" type="ORF">IEG06_04905</name>
</gene>
<dbReference type="Proteomes" id="UP000627521">
    <property type="component" value="Unassembled WGS sequence"/>
</dbReference>
<dbReference type="InterPro" id="IPR024981">
    <property type="entry name" value="DUF3887"/>
</dbReference>
<evidence type="ECO:0000313" key="4">
    <source>
        <dbReference type="Proteomes" id="UP000627521"/>
    </source>
</evidence>
<dbReference type="Gene3D" id="3.10.450.590">
    <property type="match status" value="1"/>
</dbReference>
<evidence type="ECO:0000313" key="3">
    <source>
        <dbReference type="EMBL" id="MBD3862780.1"/>
    </source>
</evidence>
<dbReference type="RefSeq" id="WP_191101064.1">
    <property type="nucleotide sequence ID" value="NZ_JACXXH010000002.1"/>
</dbReference>
<evidence type="ECO:0000256" key="1">
    <source>
        <dbReference type="SAM" id="SignalP"/>
    </source>
</evidence>
<name>A0ABR8LSG0_9FLAO</name>
<feature type="domain" description="DUF3887" evidence="2">
    <location>
        <begin position="30"/>
        <end position="111"/>
    </location>
</feature>
<proteinExistence type="predicted"/>
<protein>
    <submittedName>
        <fullName evidence="3">DUF3887 domain-containing protein</fullName>
    </submittedName>
</protein>
<keyword evidence="4" id="KW-1185">Reference proteome</keyword>
<sequence>MKKLLLILALLISTIGIAQEKDNYKNAVTSFQNHYNNGDVTSIFNMFDNNFKQVLTLEKTKAYFAQEVNMEALGKIKSIEYKDTVRTGNNYTITFDKGIYNGYFLLGTDNKFALIQLDLAKK</sequence>
<evidence type="ECO:0000259" key="2">
    <source>
        <dbReference type="Pfam" id="PF13026"/>
    </source>
</evidence>
<keyword evidence="1" id="KW-0732">Signal</keyword>
<organism evidence="3 4">
    <name type="scientific">Olleya marilimosa</name>
    <dbReference type="NCBI Taxonomy" id="272164"/>
    <lineage>
        <taxon>Bacteria</taxon>
        <taxon>Pseudomonadati</taxon>
        <taxon>Bacteroidota</taxon>
        <taxon>Flavobacteriia</taxon>
        <taxon>Flavobacteriales</taxon>
        <taxon>Flavobacteriaceae</taxon>
    </lineage>
</organism>
<comment type="caution">
    <text evidence="3">The sequence shown here is derived from an EMBL/GenBank/DDBJ whole genome shotgun (WGS) entry which is preliminary data.</text>
</comment>
<reference evidence="3 4" key="1">
    <citation type="submission" date="2020-09" db="EMBL/GenBank/DDBJ databases">
        <title>Bacillus nautilus sp. nov., Chryseoglobus crepusculi sp. nov, and Psychrobacter noctis sp. nov., isolated from deep-sea sponges from the equatorial Atlantic.</title>
        <authorList>
            <person name="Stennett H.L."/>
            <person name="Williams S.E."/>
        </authorList>
    </citation>
    <scope>NUCLEOTIDE SEQUENCE [LARGE SCALE GENOMIC DNA]</scope>
    <source>
        <strain evidence="3 4">28M-24</strain>
    </source>
</reference>
<feature type="chain" id="PRO_5045836980" evidence="1">
    <location>
        <begin position="19"/>
        <end position="122"/>
    </location>
</feature>
<feature type="signal peptide" evidence="1">
    <location>
        <begin position="1"/>
        <end position="18"/>
    </location>
</feature>
<dbReference type="EMBL" id="JACXXH010000002">
    <property type="protein sequence ID" value="MBD3862780.1"/>
    <property type="molecule type" value="Genomic_DNA"/>
</dbReference>
<dbReference type="Pfam" id="PF13026">
    <property type="entry name" value="DUF3887"/>
    <property type="match status" value="1"/>
</dbReference>